<sequence>MRLAIVLGAICALTQAASAEIGDCSAIAETAAKLACYNNEPQRTAAHPAAARIPGVARPPAAATNSPQRIDQPGDEDAALNAKMRSICRGC</sequence>
<dbReference type="RefSeq" id="WP_074829220.1">
    <property type="nucleotide sequence ID" value="NZ_FNTI01000001.1"/>
</dbReference>
<keyword evidence="1" id="KW-0732">Signal</keyword>
<name>A0A1H5ID96_9BRAD</name>
<protein>
    <submittedName>
        <fullName evidence="2">Uncharacterized protein</fullName>
    </submittedName>
</protein>
<organism evidence="2 3">
    <name type="scientific">Bradyrhizobium lablabi</name>
    <dbReference type="NCBI Taxonomy" id="722472"/>
    <lineage>
        <taxon>Bacteria</taxon>
        <taxon>Pseudomonadati</taxon>
        <taxon>Pseudomonadota</taxon>
        <taxon>Alphaproteobacteria</taxon>
        <taxon>Hyphomicrobiales</taxon>
        <taxon>Nitrobacteraceae</taxon>
        <taxon>Bradyrhizobium</taxon>
    </lineage>
</organism>
<proteinExistence type="predicted"/>
<reference evidence="2 3" key="1">
    <citation type="submission" date="2016-10" db="EMBL/GenBank/DDBJ databases">
        <authorList>
            <person name="de Groot N.N."/>
        </authorList>
    </citation>
    <scope>NUCLEOTIDE SEQUENCE [LARGE SCALE GENOMIC DNA]</scope>
    <source>
        <strain evidence="2 3">GAS522</strain>
    </source>
</reference>
<evidence type="ECO:0000313" key="3">
    <source>
        <dbReference type="Proteomes" id="UP000183208"/>
    </source>
</evidence>
<accession>A0A1H5ID96</accession>
<dbReference type="Proteomes" id="UP000183208">
    <property type="component" value="Unassembled WGS sequence"/>
</dbReference>
<dbReference type="AlphaFoldDB" id="A0A1H5ID96"/>
<evidence type="ECO:0000256" key="1">
    <source>
        <dbReference type="SAM" id="SignalP"/>
    </source>
</evidence>
<evidence type="ECO:0000313" key="2">
    <source>
        <dbReference type="EMBL" id="SEE38064.1"/>
    </source>
</evidence>
<feature type="chain" id="PRO_5010158403" evidence="1">
    <location>
        <begin position="20"/>
        <end position="91"/>
    </location>
</feature>
<feature type="signal peptide" evidence="1">
    <location>
        <begin position="1"/>
        <end position="19"/>
    </location>
</feature>
<gene>
    <name evidence="2" type="ORF">SAMN05444171_7248</name>
</gene>
<dbReference type="EMBL" id="FNTI01000001">
    <property type="protein sequence ID" value="SEE38064.1"/>
    <property type="molecule type" value="Genomic_DNA"/>
</dbReference>
<dbReference type="OrthoDB" id="8266118at2"/>